<sequence length="166" mass="18758">MIAAGSEDRLDDRDPAGAEVISQVFIYRKALRNTLWIGPIAGVIHLLPSLYILTFVALHLINWGVARFSMTLLRRPEDGILLGYVSIMFTCGAALVVCRLSFKGQPWNSLQVSYWSMAILLSIMVLSPCCIMAPFFLFMFLEVRECYLAGRFLVNKGFDLRNLPDY</sequence>
<evidence type="ECO:0000256" key="1">
    <source>
        <dbReference type="SAM" id="Phobius"/>
    </source>
</evidence>
<accession>A0A1C3EF99</accession>
<feature type="transmembrane region" description="Helical" evidence="1">
    <location>
        <begin position="36"/>
        <end position="61"/>
    </location>
</feature>
<dbReference type="AlphaFoldDB" id="A0A1C3EF99"/>
<keyword evidence="1" id="KW-1133">Transmembrane helix</keyword>
<feature type="transmembrane region" description="Helical" evidence="1">
    <location>
        <begin position="81"/>
        <end position="102"/>
    </location>
</feature>
<dbReference type="RefSeq" id="WP_068847694.1">
    <property type="nucleotide sequence ID" value="NZ_LYDR01000072.1"/>
</dbReference>
<dbReference type="Proteomes" id="UP000094828">
    <property type="component" value="Unassembled WGS sequence"/>
</dbReference>
<name>A0A1C3EF99_9PLAN</name>
<evidence type="ECO:0000313" key="3">
    <source>
        <dbReference type="Proteomes" id="UP000094828"/>
    </source>
</evidence>
<evidence type="ECO:0000313" key="2">
    <source>
        <dbReference type="EMBL" id="ODA31915.1"/>
    </source>
</evidence>
<proteinExistence type="predicted"/>
<feature type="transmembrane region" description="Helical" evidence="1">
    <location>
        <begin position="114"/>
        <end position="141"/>
    </location>
</feature>
<dbReference type="EMBL" id="LYDR01000072">
    <property type="protein sequence ID" value="ODA31915.1"/>
    <property type="molecule type" value="Genomic_DNA"/>
</dbReference>
<protein>
    <submittedName>
        <fullName evidence="2">Uncharacterized protein</fullName>
    </submittedName>
</protein>
<reference evidence="2 3" key="1">
    <citation type="submission" date="2016-05" db="EMBL/GenBank/DDBJ databases">
        <title>Genomic and physiological characterization of Planctopirus sp. isolated from fresh water lake.</title>
        <authorList>
            <person name="Subhash Y."/>
            <person name="Ramana C."/>
        </authorList>
    </citation>
    <scope>NUCLEOTIDE SEQUENCE [LARGE SCALE GENOMIC DNA]</scope>
    <source>
        <strain evidence="2 3">JC280</strain>
    </source>
</reference>
<gene>
    <name evidence="2" type="ORF">A6X21_21825</name>
</gene>
<keyword evidence="1" id="KW-0472">Membrane</keyword>
<dbReference type="STRING" id="1841610.A6X21_21825"/>
<dbReference type="OrthoDB" id="213160at2"/>
<keyword evidence="1" id="KW-0812">Transmembrane</keyword>
<keyword evidence="3" id="KW-1185">Reference proteome</keyword>
<comment type="caution">
    <text evidence="2">The sequence shown here is derived from an EMBL/GenBank/DDBJ whole genome shotgun (WGS) entry which is preliminary data.</text>
</comment>
<organism evidence="2 3">
    <name type="scientific">Planctopirus hydrillae</name>
    <dbReference type="NCBI Taxonomy" id="1841610"/>
    <lineage>
        <taxon>Bacteria</taxon>
        <taxon>Pseudomonadati</taxon>
        <taxon>Planctomycetota</taxon>
        <taxon>Planctomycetia</taxon>
        <taxon>Planctomycetales</taxon>
        <taxon>Planctomycetaceae</taxon>
        <taxon>Planctopirus</taxon>
    </lineage>
</organism>